<keyword evidence="1" id="KW-0812">Transmembrane</keyword>
<name>A0A842J6S1_9BACT</name>
<evidence type="ECO:0000313" key="3">
    <source>
        <dbReference type="Proteomes" id="UP000552683"/>
    </source>
</evidence>
<feature type="transmembrane region" description="Helical" evidence="1">
    <location>
        <begin position="90"/>
        <end position="110"/>
    </location>
</feature>
<gene>
    <name evidence="2" type="ORF">H7R39_08955</name>
</gene>
<comment type="caution">
    <text evidence="2">The sequence shown here is derived from an EMBL/GenBank/DDBJ whole genome shotgun (WGS) entry which is preliminary data.</text>
</comment>
<sequence length="219" mass="25195">MLNFFENINLKATRLLEGYYSLFCGLFVLCVGIYVLALVFRVEWLLFASSAFVYACFVLLAFRSLFWFVLSLIFSPAFAIVVRERYDENLFLDAVFALIWILCWLFLSLAVSENISKLGNEIVSKILRIAALFAVIGVYYISIENSLNLQAILQHTVALRIVLIAINIYMFPSLVALLALDLRGYYLKNKDAKMAKFSFFNFTKEALKVIKFIALRRKI</sequence>
<dbReference type="RefSeq" id="WP_185898906.1">
    <property type="nucleotide sequence ID" value="NZ_JACLZK010000002.1"/>
</dbReference>
<organism evidence="2 3">
    <name type="scientific">Campylobacter massiliensis</name>
    <dbReference type="NCBI Taxonomy" id="2762557"/>
    <lineage>
        <taxon>Bacteria</taxon>
        <taxon>Pseudomonadati</taxon>
        <taxon>Campylobacterota</taxon>
        <taxon>Epsilonproteobacteria</taxon>
        <taxon>Campylobacterales</taxon>
        <taxon>Campylobacteraceae</taxon>
        <taxon>Campylobacter</taxon>
    </lineage>
</organism>
<evidence type="ECO:0000313" key="2">
    <source>
        <dbReference type="EMBL" id="MBC2883381.1"/>
    </source>
</evidence>
<keyword evidence="1" id="KW-1133">Transmembrane helix</keyword>
<proteinExistence type="predicted"/>
<feature type="transmembrane region" description="Helical" evidence="1">
    <location>
        <begin position="161"/>
        <end position="180"/>
    </location>
</feature>
<keyword evidence="1" id="KW-0472">Membrane</keyword>
<feature type="transmembrane region" description="Helical" evidence="1">
    <location>
        <begin position="20"/>
        <end position="40"/>
    </location>
</feature>
<dbReference type="AlphaFoldDB" id="A0A842J6S1"/>
<feature type="transmembrane region" description="Helical" evidence="1">
    <location>
        <begin position="52"/>
        <end position="78"/>
    </location>
</feature>
<feature type="transmembrane region" description="Helical" evidence="1">
    <location>
        <begin position="122"/>
        <end position="141"/>
    </location>
</feature>
<dbReference type="Proteomes" id="UP000552683">
    <property type="component" value="Unassembled WGS sequence"/>
</dbReference>
<reference evidence="2 3" key="1">
    <citation type="submission" date="2020-08" db="EMBL/GenBank/DDBJ databases">
        <title>Complete genome and description of Campylobacter massiliensis Marseille-Q3452 sp. nov.</title>
        <authorList>
            <person name="Antezack A."/>
        </authorList>
    </citation>
    <scope>NUCLEOTIDE SEQUENCE [LARGE SCALE GENOMIC DNA]</scope>
    <source>
        <strain evidence="2 3">Marseille-Q3452</strain>
    </source>
</reference>
<accession>A0A842J6S1</accession>
<dbReference type="EMBL" id="JACLZK010000002">
    <property type="protein sequence ID" value="MBC2883381.1"/>
    <property type="molecule type" value="Genomic_DNA"/>
</dbReference>
<keyword evidence="3" id="KW-1185">Reference proteome</keyword>
<evidence type="ECO:0000256" key="1">
    <source>
        <dbReference type="SAM" id="Phobius"/>
    </source>
</evidence>
<protein>
    <submittedName>
        <fullName evidence="2">Nitrogen fixation protein NifR</fullName>
    </submittedName>
</protein>